<evidence type="ECO:0000313" key="1">
    <source>
        <dbReference type="EMBL" id="KAL3959263.1"/>
    </source>
</evidence>
<comment type="caution">
    <text evidence="1">The sequence shown here is derived from an EMBL/GenBank/DDBJ whole genome shotgun (WGS) entry which is preliminary data.</text>
</comment>
<keyword evidence="2" id="KW-1185">Reference proteome</keyword>
<protein>
    <submittedName>
        <fullName evidence="1">Uncharacterized protein</fullName>
    </submittedName>
</protein>
<name>A0ACC4DT35_PURLI</name>
<reference evidence="1" key="1">
    <citation type="submission" date="2024-12" db="EMBL/GenBank/DDBJ databases">
        <title>Comparative genomics and development of molecular markers within Purpureocillium lilacinum and among Purpureocillium species.</title>
        <authorList>
            <person name="Yeh Z.-Y."/>
            <person name="Ni N.-T."/>
            <person name="Lo P.-H."/>
            <person name="Mushyakhwo K."/>
            <person name="Lin C.-F."/>
            <person name="Nai Y.-S."/>
        </authorList>
    </citation>
    <scope>NUCLEOTIDE SEQUENCE</scope>
    <source>
        <strain evidence="1">NCHU-NPUST-175</strain>
    </source>
</reference>
<organism evidence="1 2">
    <name type="scientific">Purpureocillium lilacinum</name>
    <name type="common">Paecilomyces lilacinus</name>
    <dbReference type="NCBI Taxonomy" id="33203"/>
    <lineage>
        <taxon>Eukaryota</taxon>
        <taxon>Fungi</taxon>
        <taxon>Dikarya</taxon>
        <taxon>Ascomycota</taxon>
        <taxon>Pezizomycotina</taxon>
        <taxon>Sordariomycetes</taxon>
        <taxon>Hypocreomycetidae</taxon>
        <taxon>Hypocreales</taxon>
        <taxon>Ophiocordycipitaceae</taxon>
        <taxon>Purpureocillium</taxon>
    </lineage>
</organism>
<gene>
    <name evidence="1" type="ORF">ACCO45_007425</name>
</gene>
<accession>A0ACC4DT35</accession>
<evidence type="ECO:0000313" key="2">
    <source>
        <dbReference type="Proteomes" id="UP001638806"/>
    </source>
</evidence>
<sequence length="324" mass="36003">MRLASGTQVRQTRHAPSFGPSHEIHKLDGGGNESSTRCGGSNGLWELDQGVASRLSWRTAPPFLDLSQGQLDGPKNVSSREMRAKGKYRLVSRKEKIEINLGLMLYLMPPSKEERRTLFFPTALIERIRDKHQESLNAKYGGASPLLTNGDILAGILVKSTVRSTGYEPYVAWQRVLTLSTVRGHHPALPPCQPYLHNALTFSTTRRVVHRGTPVSELALYHRLAIIEATKPAAIDCSLAITRELFYSRRPMHICEPFELSHIITNWCSAWRDIDFSCAAVTGANGDDCNVSSNAPLVFGHSLERNLPMRCRGSGSRAEWQNCA</sequence>
<proteinExistence type="predicted"/>
<dbReference type="Proteomes" id="UP001638806">
    <property type="component" value="Unassembled WGS sequence"/>
</dbReference>
<dbReference type="EMBL" id="JBGNUJ010000006">
    <property type="protein sequence ID" value="KAL3959263.1"/>
    <property type="molecule type" value="Genomic_DNA"/>
</dbReference>